<dbReference type="Pfam" id="PF08797">
    <property type="entry name" value="HIRAN"/>
    <property type="match status" value="1"/>
</dbReference>
<feature type="domain" description="HIRAN" evidence="3">
    <location>
        <begin position="3"/>
        <end position="66"/>
    </location>
</feature>
<dbReference type="AlphaFoldDB" id="A0AAE3DW91"/>
<dbReference type="EMBL" id="JAJEQM010000001">
    <property type="protein sequence ID" value="MCC2209237.1"/>
    <property type="molecule type" value="Genomic_DNA"/>
</dbReference>
<dbReference type="GO" id="GO:0003676">
    <property type="term" value="F:nucleic acid binding"/>
    <property type="evidence" value="ECO:0007669"/>
    <property type="project" value="InterPro"/>
</dbReference>
<dbReference type="InterPro" id="IPR014905">
    <property type="entry name" value="HIRAN"/>
</dbReference>
<keyword evidence="5" id="KW-1185">Reference proteome</keyword>
<gene>
    <name evidence="4" type="ORF">LKE05_00265</name>
</gene>
<evidence type="ECO:0000313" key="5">
    <source>
        <dbReference type="Proteomes" id="UP001198242"/>
    </source>
</evidence>
<dbReference type="GO" id="GO:0016818">
    <property type="term" value="F:hydrolase activity, acting on acid anhydrides, in phosphorus-containing anhydrides"/>
    <property type="evidence" value="ECO:0007669"/>
    <property type="project" value="InterPro"/>
</dbReference>
<evidence type="ECO:0000256" key="1">
    <source>
        <dbReference type="ARBA" id="ARBA00022723"/>
    </source>
</evidence>
<keyword evidence="1" id="KW-0479">Metal-binding</keyword>
<evidence type="ECO:0000259" key="3">
    <source>
        <dbReference type="Pfam" id="PF08797"/>
    </source>
</evidence>
<sequence>MEDLYVTVTGFANYYHKKPFAIGNVLICVKEPSNKYDSEAITVKLPIIGKVGYIANSPASIAGGTLSAGRIYDKVEDKFFVRVMFTTQSKVICKVEENSDGILEKEIQTQIEAAEEWLNK</sequence>
<accession>A0AAE3DW91</accession>
<reference evidence="4 5" key="1">
    <citation type="submission" date="2021-10" db="EMBL/GenBank/DDBJ databases">
        <title>Anaerobic single-cell dispensing facilitates the cultivation of human gut bacteria.</title>
        <authorList>
            <person name="Afrizal A."/>
        </authorList>
    </citation>
    <scope>NUCLEOTIDE SEQUENCE [LARGE SCALE GENOMIC DNA]</scope>
    <source>
        <strain evidence="4 5">CLA-AA-H232</strain>
    </source>
</reference>
<protein>
    <submittedName>
        <fullName evidence="4">HIRAN domain-containing protein</fullName>
    </submittedName>
</protein>
<keyword evidence="2" id="KW-0378">Hydrolase</keyword>
<dbReference type="Gene3D" id="3.30.70.2330">
    <property type="match status" value="1"/>
</dbReference>
<evidence type="ECO:0000256" key="2">
    <source>
        <dbReference type="ARBA" id="ARBA00022801"/>
    </source>
</evidence>
<organism evidence="4 5">
    <name type="scientific">Hominilimicola fabiformis</name>
    <dbReference type="NCBI Taxonomy" id="2885356"/>
    <lineage>
        <taxon>Bacteria</taxon>
        <taxon>Bacillati</taxon>
        <taxon>Bacillota</taxon>
        <taxon>Clostridia</taxon>
        <taxon>Eubacteriales</taxon>
        <taxon>Oscillospiraceae</taxon>
        <taxon>Hominilimicola</taxon>
    </lineage>
</organism>
<comment type="caution">
    <text evidence="4">The sequence shown here is derived from an EMBL/GenBank/DDBJ whole genome shotgun (WGS) entry which is preliminary data.</text>
</comment>
<proteinExistence type="predicted"/>
<name>A0AAE3DW91_9FIRM</name>
<dbReference type="GO" id="GO:0008270">
    <property type="term" value="F:zinc ion binding"/>
    <property type="evidence" value="ECO:0007669"/>
    <property type="project" value="InterPro"/>
</dbReference>
<dbReference type="RefSeq" id="WP_308455629.1">
    <property type="nucleotide sequence ID" value="NZ_JAJEQM010000001.1"/>
</dbReference>
<evidence type="ECO:0000313" key="4">
    <source>
        <dbReference type="EMBL" id="MCC2209237.1"/>
    </source>
</evidence>
<dbReference type="Proteomes" id="UP001198242">
    <property type="component" value="Unassembled WGS sequence"/>
</dbReference>